<proteinExistence type="inferred from homology"/>
<dbReference type="InterPro" id="IPR029063">
    <property type="entry name" value="SAM-dependent_MTases_sf"/>
</dbReference>
<keyword evidence="4" id="KW-1185">Reference proteome</keyword>
<dbReference type="AlphaFoldDB" id="A0A9W8YMB2"/>
<dbReference type="OrthoDB" id="2013972at2759"/>
<evidence type="ECO:0000256" key="2">
    <source>
        <dbReference type="SAM" id="MobiDB-lite"/>
    </source>
</evidence>
<sequence>MATDPPKIPHALEDPEDSTRSERQPTGSTIPDPLSTEEHGRLFSAYRDNYLLPNDGEEQDRLDLQHTAWKHILKGRLYMAPIVDPVNALDIGTGTGIWAIEFARKHPNTNIIGTDISLIQPSENIPPNVKFEREDSEQEWIFDRLFDFIHWRLMVSCFTDFEAMIRKCFHHLKPGGWSEFHEGTFELVPADDAAAEVLKGSALEQAFKAGPAAGAAIGRDFDAPKKFKKWMLEAGFVDVVEEQRLIPINSWPVSREDKLIGSWQCLNFLKLSGGLGKMLQASGFPSEDLPEFQERFRHDVTWAQMRVYFPVFIVYGRKPF</sequence>
<reference evidence="3" key="1">
    <citation type="submission" date="2022-10" db="EMBL/GenBank/DDBJ databases">
        <title>Tapping the CABI collections for fungal endophytes: first genome assemblies for Collariella, Neodidymelliopsis, Ascochyta clinopodiicola, Didymella pomorum, Didymosphaeria variabile, Neocosmospora piperis and Neocucurbitaria cava.</title>
        <authorList>
            <person name="Hill R."/>
        </authorList>
    </citation>
    <scope>NUCLEOTIDE SEQUENCE</scope>
    <source>
        <strain evidence="3">IMI 355082</strain>
    </source>
</reference>
<gene>
    <name evidence="3" type="ORF">N0V93_009178</name>
</gene>
<dbReference type="EMBL" id="JAPEVB010000006">
    <property type="protein sequence ID" value="KAJ4386285.1"/>
    <property type="molecule type" value="Genomic_DNA"/>
</dbReference>
<dbReference type="PANTHER" id="PTHR43591">
    <property type="entry name" value="METHYLTRANSFERASE"/>
    <property type="match status" value="1"/>
</dbReference>
<dbReference type="Gene3D" id="3.40.50.150">
    <property type="entry name" value="Vaccinia Virus protein VP39"/>
    <property type="match status" value="1"/>
</dbReference>
<evidence type="ECO:0000313" key="3">
    <source>
        <dbReference type="EMBL" id="KAJ4386285.1"/>
    </source>
</evidence>
<name>A0A9W8YMB2_9PEZI</name>
<feature type="region of interest" description="Disordered" evidence="2">
    <location>
        <begin position="1"/>
        <end position="38"/>
    </location>
</feature>
<organism evidence="3 4">
    <name type="scientific">Gnomoniopsis smithogilvyi</name>
    <dbReference type="NCBI Taxonomy" id="1191159"/>
    <lineage>
        <taxon>Eukaryota</taxon>
        <taxon>Fungi</taxon>
        <taxon>Dikarya</taxon>
        <taxon>Ascomycota</taxon>
        <taxon>Pezizomycotina</taxon>
        <taxon>Sordariomycetes</taxon>
        <taxon>Sordariomycetidae</taxon>
        <taxon>Diaporthales</taxon>
        <taxon>Gnomoniaceae</taxon>
        <taxon>Gnomoniopsis</taxon>
    </lineage>
</organism>
<dbReference type="Pfam" id="PF13489">
    <property type="entry name" value="Methyltransf_23"/>
    <property type="match status" value="1"/>
</dbReference>
<dbReference type="SUPFAM" id="SSF53335">
    <property type="entry name" value="S-adenosyl-L-methionine-dependent methyltransferases"/>
    <property type="match status" value="1"/>
</dbReference>
<evidence type="ECO:0000313" key="4">
    <source>
        <dbReference type="Proteomes" id="UP001140453"/>
    </source>
</evidence>
<accession>A0A9W8YMB2</accession>
<evidence type="ECO:0000256" key="1">
    <source>
        <dbReference type="ARBA" id="ARBA00038158"/>
    </source>
</evidence>
<comment type="similarity">
    <text evidence="1">Belongs to the methyltransferase superfamily. LaeA methyltransferase family.</text>
</comment>
<dbReference type="GO" id="GO:0008168">
    <property type="term" value="F:methyltransferase activity"/>
    <property type="evidence" value="ECO:0007669"/>
    <property type="project" value="TreeGrafter"/>
</dbReference>
<dbReference type="CDD" id="cd02440">
    <property type="entry name" value="AdoMet_MTases"/>
    <property type="match status" value="1"/>
</dbReference>
<protein>
    <recommendedName>
        <fullName evidence="5">Methyltransferase</fullName>
    </recommendedName>
</protein>
<dbReference type="PANTHER" id="PTHR43591:SF102">
    <property type="entry name" value="S-ADENOSYL-L-METHIONINE-DEPENDENT METHYLTRANSFERASE"/>
    <property type="match status" value="1"/>
</dbReference>
<feature type="compositionally biased region" description="Basic and acidic residues" evidence="2">
    <location>
        <begin position="10"/>
        <end position="23"/>
    </location>
</feature>
<evidence type="ECO:0008006" key="5">
    <source>
        <dbReference type="Google" id="ProtNLM"/>
    </source>
</evidence>
<dbReference type="Proteomes" id="UP001140453">
    <property type="component" value="Unassembled WGS sequence"/>
</dbReference>
<comment type="caution">
    <text evidence="3">The sequence shown here is derived from an EMBL/GenBank/DDBJ whole genome shotgun (WGS) entry which is preliminary data.</text>
</comment>